<dbReference type="Pfam" id="PF15869">
    <property type="entry name" value="TolB_like"/>
    <property type="match status" value="1"/>
</dbReference>
<sequence length="347" mass="39506">MFCCTEEKSYSENVKTFSKKTIPKTIGLTGRKFYFDKLRMPFTIFTKGSLLIVGESRRTHAEFPPVHIIDAQNMKYMTSKGILGFGPGGISDVAGIDLGAKENTFWVYSAMEKRFSEFSLDDTVSLSNNQIKQEGDFFMAMAMTWSSNSTVMCRMVNDPYQFVEFNISGLRQQNYGQWKDHLVRKDFTDYMMADLHLGWFRGNQNNNIYVSAGAYRDWIEILDRETGKITMVDGPYNFIPKFTVAKTSGQSDKIIVDINEPLAYWGVDVGDKYIYGLYCGRTDKQLREGDQLATEIYVFDLEGNIQCELRLDTSIRALAVDENSKKIFGITTDEDPGIAVFDLPSLN</sequence>
<evidence type="ECO:0000313" key="2">
    <source>
        <dbReference type="Proteomes" id="UP001595818"/>
    </source>
</evidence>
<dbReference type="SUPFAM" id="SSF101898">
    <property type="entry name" value="NHL repeat"/>
    <property type="match status" value="1"/>
</dbReference>
<dbReference type="RefSeq" id="WP_377066311.1">
    <property type="nucleotide sequence ID" value="NZ_JBHSJJ010000010.1"/>
</dbReference>
<proteinExistence type="predicted"/>
<protein>
    <submittedName>
        <fullName evidence="1">BF3164 family lipoprotein</fullName>
    </submittedName>
</protein>
<evidence type="ECO:0000313" key="1">
    <source>
        <dbReference type="EMBL" id="MFC4873446.1"/>
    </source>
</evidence>
<comment type="caution">
    <text evidence="1">The sequence shown here is derived from an EMBL/GenBank/DDBJ whole genome shotgun (WGS) entry which is preliminary data.</text>
</comment>
<name>A0ABV9T4R0_9BACT</name>
<dbReference type="EMBL" id="JBHSJJ010000010">
    <property type="protein sequence ID" value="MFC4873446.1"/>
    <property type="molecule type" value="Genomic_DNA"/>
</dbReference>
<keyword evidence="2" id="KW-1185">Reference proteome</keyword>
<gene>
    <name evidence="1" type="ORF">ACFPFU_17220</name>
</gene>
<accession>A0ABV9T4R0</accession>
<organism evidence="1 2">
    <name type="scientific">Negadavirga shengliensis</name>
    <dbReference type="NCBI Taxonomy" id="1389218"/>
    <lineage>
        <taxon>Bacteria</taxon>
        <taxon>Pseudomonadati</taxon>
        <taxon>Bacteroidota</taxon>
        <taxon>Cytophagia</taxon>
        <taxon>Cytophagales</taxon>
        <taxon>Cyclobacteriaceae</taxon>
        <taxon>Negadavirga</taxon>
    </lineage>
</organism>
<dbReference type="Proteomes" id="UP001595818">
    <property type="component" value="Unassembled WGS sequence"/>
</dbReference>
<keyword evidence="1" id="KW-0449">Lipoprotein</keyword>
<reference evidence="2" key="1">
    <citation type="journal article" date="2019" name="Int. J. Syst. Evol. Microbiol.">
        <title>The Global Catalogue of Microorganisms (GCM) 10K type strain sequencing project: providing services to taxonomists for standard genome sequencing and annotation.</title>
        <authorList>
            <consortium name="The Broad Institute Genomics Platform"/>
            <consortium name="The Broad Institute Genome Sequencing Center for Infectious Disease"/>
            <person name="Wu L."/>
            <person name="Ma J."/>
        </authorList>
    </citation>
    <scope>NUCLEOTIDE SEQUENCE [LARGE SCALE GENOMIC DNA]</scope>
    <source>
        <strain evidence="2">CGMCC 4.7466</strain>
    </source>
</reference>